<evidence type="ECO:0000256" key="7">
    <source>
        <dbReference type="SAM" id="Phobius"/>
    </source>
</evidence>
<organism evidence="8 9">
    <name type="scientific">Caerostris extrusa</name>
    <name type="common">Bark spider</name>
    <name type="synonym">Caerostris bankana</name>
    <dbReference type="NCBI Taxonomy" id="172846"/>
    <lineage>
        <taxon>Eukaryota</taxon>
        <taxon>Metazoa</taxon>
        <taxon>Ecdysozoa</taxon>
        <taxon>Arthropoda</taxon>
        <taxon>Chelicerata</taxon>
        <taxon>Arachnida</taxon>
        <taxon>Araneae</taxon>
        <taxon>Araneomorphae</taxon>
        <taxon>Entelegynae</taxon>
        <taxon>Araneoidea</taxon>
        <taxon>Araneidae</taxon>
        <taxon>Caerostris</taxon>
    </lineage>
</organism>
<dbReference type="InterPro" id="IPR014743">
    <property type="entry name" value="Cl-channel_core"/>
</dbReference>
<keyword evidence="5" id="KW-0129">CBS domain</keyword>
<dbReference type="Gene3D" id="1.10.3080.10">
    <property type="entry name" value="Clc chloride channel"/>
    <property type="match status" value="2"/>
</dbReference>
<dbReference type="InterPro" id="IPR051280">
    <property type="entry name" value="Cl-channel/antiporter"/>
</dbReference>
<dbReference type="InterPro" id="IPR046342">
    <property type="entry name" value="CBS_dom_sf"/>
</dbReference>
<feature type="transmembrane region" description="Helical" evidence="7">
    <location>
        <begin position="505"/>
        <end position="531"/>
    </location>
</feature>
<comment type="subcellular location">
    <subcellularLocation>
        <location evidence="1">Membrane</location>
        <topology evidence="1">Multi-pass membrane protein</topology>
    </subcellularLocation>
</comment>
<dbReference type="PRINTS" id="PR00762">
    <property type="entry name" value="CLCHANNEL"/>
</dbReference>
<dbReference type="Gene3D" id="3.10.580.10">
    <property type="entry name" value="CBS-domain"/>
    <property type="match status" value="1"/>
</dbReference>
<feature type="transmembrane region" description="Helical" evidence="7">
    <location>
        <begin position="407"/>
        <end position="427"/>
    </location>
</feature>
<feature type="transmembrane region" description="Helical" evidence="7">
    <location>
        <begin position="319"/>
        <end position="337"/>
    </location>
</feature>
<feature type="transmembrane region" description="Helical" evidence="7">
    <location>
        <begin position="543"/>
        <end position="566"/>
    </location>
</feature>
<feature type="transmembrane region" description="Helical" evidence="7">
    <location>
        <begin position="477"/>
        <end position="498"/>
    </location>
</feature>
<keyword evidence="9" id="KW-1185">Reference proteome</keyword>
<evidence type="ECO:0000256" key="3">
    <source>
        <dbReference type="ARBA" id="ARBA00022737"/>
    </source>
</evidence>
<evidence type="ECO:0000313" key="8">
    <source>
        <dbReference type="EMBL" id="GIX72545.1"/>
    </source>
</evidence>
<dbReference type="InterPro" id="IPR001807">
    <property type="entry name" value="ClC"/>
</dbReference>
<evidence type="ECO:0000256" key="2">
    <source>
        <dbReference type="ARBA" id="ARBA00022692"/>
    </source>
</evidence>
<evidence type="ECO:0000256" key="6">
    <source>
        <dbReference type="ARBA" id="ARBA00023136"/>
    </source>
</evidence>
<reference evidence="8 9" key="1">
    <citation type="submission" date="2021-06" db="EMBL/GenBank/DDBJ databases">
        <title>Caerostris extrusa draft genome.</title>
        <authorList>
            <person name="Kono N."/>
            <person name="Arakawa K."/>
        </authorList>
    </citation>
    <scope>NUCLEOTIDE SEQUENCE [LARGE SCALE GENOMIC DNA]</scope>
</reference>
<feature type="transmembrane region" description="Helical" evidence="7">
    <location>
        <begin position="127"/>
        <end position="148"/>
    </location>
</feature>
<evidence type="ECO:0008006" key="10">
    <source>
        <dbReference type="Google" id="ProtNLM"/>
    </source>
</evidence>
<dbReference type="CDD" id="cd04591">
    <property type="entry name" value="CBS_pair_voltage-gated_CLC_euk_bac"/>
    <property type="match status" value="1"/>
</dbReference>
<sequence length="839" mass="94067">MDSNLKFRNRLNNVVSSTIPNERTPLLQPGDTGLVLPNEQNNSTDSLLFSDSLNSMVDSTPSRKISVGMSNLLSQKYESLDYDICENTLFAAEQVQAQSKLITEDSKGCLPYLQCINTTTRLAIMRWFIICMIGILTAAVAVLITIAIEEISKYKFAFLKSCVDECKDNKCLYKTYYFWLLFSAIPVAFGSFLVVCVAPVAAGSGIPVIKCYLNGVKVPEVVRLKTLIVKAVGVVTSVLGGLAVGKEGPMIHCGAVIAAGISQGKSTTLRKKIARYLKNLEKIMKKEILYLQGLLLVLQLLLVPCCLEEGASFWNQSLTWRIFFCSMVSYFTLNSALSEYHGHPGQLSYPGLVNFGRFENLDYTFKELPIYIIMGVIGGLLGALYNHMNYILTVFRMRYVKHSIARIVEAVMVSVVGVTIAYISTFIHDCCPYESSDVKYPVQLDCENGQYSTFWSIWFQTPEACLRSLLHDSESTWSVHILIIFFFAYLFLGCWTYGLSISSGLFIPTLMIGAAWGRLFGVAVSNLTMYMGFGTDSLCYSKFAIVGAAAMLGGVIRMTISLTVILMEALGNITFGLPLMLSVMTAKWVADIFNEGLYDCHIQLASVPFLEWEPPHFSYTIFANEIMSYPVVCLKCIEKVGFIEHILKTETHNGFPVVEIKEGSFDNIHTFGTYKGLILRWQLIVLLQHKVFQETNQDEKLSLKDFRDSYPRHPTIQQIHISPHERNFTIDLTPFMNPSAYTISHRASLPRIFKLFRALGLRHLPVIDEKFLICVMSTWRGMDGMTSIEADLIWETGLIPKSGLMDCVDFLSKNLPIAGNRSLSIACLKRTLSLPIEFF</sequence>
<feature type="transmembrane region" description="Helical" evidence="7">
    <location>
        <begin position="288"/>
        <end position="307"/>
    </location>
</feature>
<evidence type="ECO:0000313" key="9">
    <source>
        <dbReference type="Proteomes" id="UP001054945"/>
    </source>
</evidence>
<comment type="caution">
    <text evidence="8">The sequence shown here is derived from an EMBL/GenBank/DDBJ whole genome shotgun (WGS) entry which is preliminary data.</text>
</comment>
<dbReference type="Pfam" id="PF00654">
    <property type="entry name" value="Voltage_CLC"/>
    <property type="match status" value="2"/>
</dbReference>
<protein>
    <recommendedName>
        <fullName evidence="10">Chloride channel protein</fullName>
    </recommendedName>
</protein>
<dbReference type="PANTHER" id="PTHR11689">
    <property type="entry name" value="CHLORIDE CHANNEL PROTEIN CLC FAMILY MEMBER"/>
    <property type="match status" value="1"/>
</dbReference>
<feature type="transmembrane region" description="Helical" evidence="7">
    <location>
        <begin position="368"/>
        <end position="386"/>
    </location>
</feature>
<accession>A0AAV4ML69</accession>
<evidence type="ECO:0000256" key="5">
    <source>
        <dbReference type="ARBA" id="ARBA00023122"/>
    </source>
</evidence>
<dbReference type="GO" id="GO:0015108">
    <property type="term" value="F:chloride transmembrane transporter activity"/>
    <property type="evidence" value="ECO:0007669"/>
    <property type="project" value="InterPro"/>
</dbReference>
<dbReference type="SUPFAM" id="SSF81340">
    <property type="entry name" value="Clc chloride channel"/>
    <property type="match status" value="1"/>
</dbReference>
<dbReference type="EMBL" id="BPLR01019857">
    <property type="protein sequence ID" value="GIX72545.1"/>
    <property type="molecule type" value="Genomic_DNA"/>
</dbReference>
<dbReference type="SUPFAM" id="SSF54631">
    <property type="entry name" value="CBS-domain pair"/>
    <property type="match status" value="1"/>
</dbReference>
<dbReference type="PANTHER" id="PTHR11689:SF136">
    <property type="entry name" value="H(+)_CL(-) EXCHANGE TRANSPORTER 7"/>
    <property type="match status" value="1"/>
</dbReference>
<evidence type="ECO:0000256" key="1">
    <source>
        <dbReference type="ARBA" id="ARBA00004141"/>
    </source>
</evidence>
<keyword evidence="3" id="KW-0677">Repeat</keyword>
<keyword evidence="6 7" id="KW-0472">Membrane</keyword>
<dbReference type="GO" id="GO:0005765">
    <property type="term" value="C:lysosomal membrane"/>
    <property type="evidence" value="ECO:0007669"/>
    <property type="project" value="TreeGrafter"/>
</dbReference>
<dbReference type="AlphaFoldDB" id="A0AAV4ML69"/>
<gene>
    <name evidence="8" type="primary">CLCN7</name>
    <name evidence="8" type="ORF">CEXT_466572</name>
</gene>
<keyword evidence="4 7" id="KW-1133">Transmembrane helix</keyword>
<feature type="transmembrane region" description="Helical" evidence="7">
    <location>
        <begin position="573"/>
        <end position="590"/>
    </location>
</feature>
<name>A0AAV4ML69_CAEEX</name>
<dbReference type="Proteomes" id="UP001054945">
    <property type="component" value="Unassembled WGS sequence"/>
</dbReference>
<feature type="transmembrane region" description="Helical" evidence="7">
    <location>
        <begin position="177"/>
        <end position="206"/>
    </location>
</feature>
<proteinExistence type="predicted"/>
<evidence type="ECO:0000256" key="4">
    <source>
        <dbReference type="ARBA" id="ARBA00022989"/>
    </source>
</evidence>
<feature type="transmembrane region" description="Helical" evidence="7">
    <location>
        <begin position="227"/>
        <end position="245"/>
    </location>
</feature>
<keyword evidence="2 7" id="KW-0812">Transmembrane</keyword>